<dbReference type="PROSITE" id="PS51808">
    <property type="entry name" value="CHCH"/>
    <property type="match status" value="1"/>
</dbReference>
<dbReference type="GO" id="GO:0033617">
    <property type="term" value="P:mitochondrial respiratory chain complex IV assembly"/>
    <property type="evidence" value="ECO:0007669"/>
    <property type="project" value="TreeGrafter"/>
</dbReference>
<dbReference type="AlphaFoldDB" id="A0A9Q3DZP1"/>
<evidence type="ECO:0000256" key="4">
    <source>
        <dbReference type="ARBA" id="ARBA00023008"/>
    </source>
</evidence>
<comment type="caution">
    <text evidence="9">The sequence shown here is derived from an EMBL/GenBank/DDBJ whole genome shotgun (WGS) entry which is preliminary data.</text>
</comment>
<dbReference type="FunFam" id="1.10.287.1130:FF:000005">
    <property type="entry name" value="Cytochrome c oxidase assembly protein subunit 17"/>
    <property type="match status" value="1"/>
</dbReference>
<dbReference type="GO" id="GO:0005507">
    <property type="term" value="F:copper ion binding"/>
    <property type="evidence" value="ECO:0007669"/>
    <property type="project" value="InterPro"/>
</dbReference>
<comment type="subcellular location">
    <subcellularLocation>
        <location evidence="1">Mitochondrion intermembrane space</location>
    </subcellularLocation>
</comment>
<evidence type="ECO:0000256" key="6">
    <source>
        <dbReference type="ARBA" id="ARBA00023157"/>
    </source>
</evidence>
<dbReference type="Pfam" id="PF05051">
    <property type="entry name" value="COX17"/>
    <property type="match status" value="1"/>
</dbReference>
<evidence type="ECO:0000256" key="8">
    <source>
        <dbReference type="PIRSR" id="PIRSR607745-1"/>
    </source>
</evidence>
<proteinExistence type="inferred from homology"/>
<evidence type="ECO:0000256" key="3">
    <source>
        <dbReference type="ARBA" id="ARBA00022723"/>
    </source>
</evidence>
<accession>A0A9Q3DZP1</accession>
<feature type="binding site" evidence="8">
    <location>
        <position position="94"/>
    </location>
    <ligand>
        <name>Cu cation</name>
        <dbReference type="ChEBI" id="CHEBI:23378"/>
    </ligand>
</feature>
<evidence type="ECO:0000313" key="9">
    <source>
        <dbReference type="EMBL" id="MBW0511087.1"/>
    </source>
</evidence>
<dbReference type="Proteomes" id="UP000765509">
    <property type="component" value="Unassembled WGS sequence"/>
</dbReference>
<keyword evidence="10" id="KW-1185">Reference proteome</keyword>
<evidence type="ECO:0000256" key="2">
    <source>
        <dbReference type="ARBA" id="ARBA00009241"/>
    </source>
</evidence>
<dbReference type="GO" id="GO:0005758">
    <property type="term" value="C:mitochondrial intermembrane space"/>
    <property type="evidence" value="ECO:0007669"/>
    <property type="project" value="UniProtKB-SubCell"/>
</dbReference>
<evidence type="ECO:0000256" key="1">
    <source>
        <dbReference type="ARBA" id="ARBA00004569"/>
    </source>
</evidence>
<comment type="similarity">
    <text evidence="2">Belongs to the COX17 family.</text>
</comment>
<dbReference type="PANTHER" id="PTHR16719:SF0">
    <property type="entry name" value="CYTOCHROME C OXIDASE COPPER CHAPERONE"/>
    <property type="match status" value="1"/>
</dbReference>
<dbReference type="SUPFAM" id="SSF47072">
    <property type="entry name" value="Cysteine alpha-hairpin motif"/>
    <property type="match status" value="1"/>
</dbReference>
<evidence type="ECO:0000256" key="5">
    <source>
        <dbReference type="ARBA" id="ARBA00023128"/>
    </source>
</evidence>
<keyword evidence="6" id="KW-1015">Disulfide bond</keyword>
<dbReference type="EMBL" id="AVOT02021977">
    <property type="protein sequence ID" value="MBW0511087.1"/>
    <property type="molecule type" value="Genomic_DNA"/>
</dbReference>
<keyword evidence="7" id="KW-0143">Chaperone</keyword>
<keyword evidence="3 8" id="KW-0479">Metal-binding</keyword>
<reference evidence="9" key="1">
    <citation type="submission" date="2021-03" db="EMBL/GenBank/DDBJ databases">
        <title>Draft genome sequence of rust myrtle Austropuccinia psidii MF-1, a brazilian biotype.</title>
        <authorList>
            <person name="Quecine M.C."/>
            <person name="Pachon D.M.R."/>
            <person name="Bonatelli M.L."/>
            <person name="Correr F.H."/>
            <person name="Franceschini L.M."/>
            <person name="Leite T.F."/>
            <person name="Margarido G.R.A."/>
            <person name="Almeida C.A."/>
            <person name="Ferrarezi J.A."/>
            <person name="Labate C.A."/>
        </authorList>
    </citation>
    <scope>NUCLEOTIDE SEQUENCE</scope>
    <source>
        <strain evidence="9">MF-1</strain>
    </source>
</reference>
<dbReference type="GO" id="GO:0016531">
    <property type="term" value="F:copper chaperone activity"/>
    <property type="evidence" value="ECO:0007669"/>
    <property type="project" value="InterPro"/>
</dbReference>
<dbReference type="InterPro" id="IPR009069">
    <property type="entry name" value="Cys_alpha_HP_mot_SF"/>
</dbReference>
<name>A0A9Q3DZP1_9BASI</name>
<evidence type="ECO:0000256" key="7">
    <source>
        <dbReference type="ARBA" id="ARBA00023186"/>
    </source>
</evidence>
<feature type="binding site" evidence="8">
    <location>
        <position position="95"/>
    </location>
    <ligand>
        <name>Cu cation</name>
        <dbReference type="ChEBI" id="CHEBI:23378"/>
    </ligand>
</feature>
<sequence length="142" mass="16382">MRCSARLGGCFQEHHPKIFLPRISSYRQRYTSSINQNLLKTHFLKMWSLFKAPETRSYEDRIFHSQSNTVAKTDLKLQAKKQASTSSEDKPKPCCACPETRRIRDDCFLKYGPPDQSSESTLKCAELIAAHRNCMAQYGFQI</sequence>
<gene>
    <name evidence="9" type="ORF">O181_050802</name>
</gene>
<evidence type="ECO:0008006" key="11">
    <source>
        <dbReference type="Google" id="ProtNLM"/>
    </source>
</evidence>
<organism evidence="9 10">
    <name type="scientific">Austropuccinia psidii MF-1</name>
    <dbReference type="NCBI Taxonomy" id="1389203"/>
    <lineage>
        <taxon>Eukaryota</taxon>
        <taxon>Fungi</taxon>
        <taxon>Dikarya</taxon>
        <taxon>Basidiomycota</taxon>
        <taxon>Pucciniomycotina</taxon>
        <taxon>Pucciniomycetes</taxon>
        <taxon>Pucciniales</taxon>
        <taxon>Sphaerophragmiaceae</taxon>
        <taxon>Austropuccinia</taxon>
    </lineage>
</organism>
<dbReference type="Gene3D" id="1.10.287.1130">
    <property type="entry name" value="CytochromE C oxidase copper chaperone"/>
    <property type="match status" value="1"/>
</dbReference>
<evidence type="ECO:0000313" key="10">
    <source>
        <dbReference type="Proteomes" id="UP000765509"/>
    </source>
</evidence>
<dbReference type="InterPro" id="IPR007745">
    <property type="entry name" value="Cyt_c_oxidase_Cu-chaperone"/>
</dbReference>
<keyword evidence="5" id="KW-0496">Mitochondrion</keyword>
<dbReference type="OrthoDB" id="1915887at2759"/>
<dbReference type="PANTHER" id="PTHR16719">
    <property type="entry name" value="CYTOCHROME C OXIDASE COPPER CHAPERONE"/>
    <property type="match status" value="1"/>
</dbReference>
<keyword evidence="4 8" id="KW-0186">Copper</keyword>
<protein>
    <recommendedName>
        <fullName evidence="11">Cytochrome c oxidase copper chaperone</fullName>
    </recommendedName>
</protein>